<reference evidence="1 2" key="1">
    <citation type="submission" date="2018-05" db="EMBL/GenBank/DDBJ databases">
        <title>Genomic Encyclopedia of Type Strains, Phase IV (KMG-IV): sequencing the most valuable type-strain genomes for metagenomic binning, comparative biology and taxonomic classification.</title>
        <authorList>
            <person name="Goeker M."/>
        </authorList>
    </citation>
    <scope>NUCLEOTIDE SEQUENCE [LARGE SCALE GENOMIC DNA]</scope>
    <source>
        <strain evidence="1 2">DSM 23606</strain>
    </source>
</reference>
<proteinExistence type="predicted"/>
<dbReference type="Proteomes" id="UP000246569">
    <property type="component" value="Unassembled WGS sequence"/>
</dbReference>
<dbReference type="RefSeq" id="WP_110018433.1">
    <property type="nucleotide sequence ID" value="NZ_QGTJ01000005.1"/>
</dbReference>
<dbReference type="EMBL" id="QGTJ01000005">
    <property type="protein sequence ID" value="PWV61645.1"/>
    <property type="molecule type" value="Genomic_DNA"/>
</dbReference>
<evidence type="ECO:0000313" key="1">
    <source>
        <dbReference type="EMBL" id="PWV61645.1"/>
    </source>
</evidence>
<comment type="caution">
    <text evidence="1">The sequence shown here is derived from an EMBL/GenBank/DDBJ whole genome shotgun (WGS) entry which is preliminary data.</text>
</comment>
<evidence type="ECO:0000313" key="2">
    <source>
        <dbReference type="Proteomes" id="UP000246569"/>
    </source>
</evidence>
<protein>
    <submittedName>
        <fullName evidence="1">Uncharacterized protein</fullName>
    </submittedName>
</protein>
<gene>
    <name evidence="1" type="ORF">C7443_10573</name>
</gene>
<keyword evidence="2" id="KW-1185">Reference proteome</keyword>
<dbReference type="AlphaFoldDB" id="A0A317MVB9"/>
<dbReference type="OrthoDB" id="6706661at2"/>
<organism evidence="1 2">
    <name type="scientific">Plasticicumulans acidivorans</name>
    <dbReference type="NCBI Taxonomy" id="886464"/>
    <lineage>
        <taxon>Bacteria</taxon>
        <taxon>Pseudomonadati</taxon>
        <taxon>Pseudomonadota</taxon>
        <taxon>Gammaproteobacteria</taxon>
        <taxon>Candidatus Competibacteraceae</taxon>
        <taxon>Plasticicumulans</taxon>
    </lineage>
</organism>
<sequence length="197" mass="22087">MRLLIVLASLVAVGYGIVQWRAQRAESWQAGDYIHAEPKQTPTDAAAFTYKAFRIQPLARFEMEARALHTMSYRFDEGAALVPVDVAFAWGRTSDQRVLDQLDIGQGARFYTWRYEGEPPLPPAEISASSANMHLIPADAGVAKRIAAIHPGQRVWLKGYLVEASRDDGWHWRSSLTRLDTGNGACELVYVEDIELR</sequence>
<accession>A0A317MVB9</accession>
<name>A0A317MVB9_9GAMM</name>